<feature type="domain" description="Penicillin-binding protein transpeptidase" evidence="4">
    <location>
        <begin position="253"/>
        <end position="553"/>
    </location>
</feature>
<reference evidence="6" key="2">
    <citation type="submission" date="2021-09" db="EMBL/GenBank/DDBJ databases">
        <authorList>
            <person name="Gilroy R."/>
        </authorList>
    </citation>
    <scope>NUCLEOTIDE SEQUENCE</scope>
    <source>
        <strain evidence="6">CHK124-7917</strain>
    </source>
</reference>
<name>A0A921GDF7_9ACTN</name>
<comment type="similarity">
    <text evidence="2">Belongs to the transpeptidase family.</text>
</comment>
<dbReference type="GO" id="GO:0071555">
    <property type="term" value="P:cell wall organization"/>
    <property type="evidence" value="ECO:0007669"/>
    <property type="project" value="TreeGrafter"/>
</dbReference>
<sequence>MRASRPGGSGSGGGSHGFVVVRRTLMVLFAAVAARLAFLQVFGAGEYAARAESQRTNRITLHARRGTIYDRNGNVLAMSEECSTVYANPEEVSDPSGVAAALVSHLGGEKQDYMKLLTQDTTFVYLQRQVDQETADALKAELSEKDLAGVYYLADTKRVYPYGNVGAQVLGYVGVDGKGLSGIEQQYDDILTGTDGEMLVETGLYGTPIAGGASQVTEAEDGTDLVLAIDIDLQQACEEIIAKGVSDYSAESGSVMVCDPRTGEVLAACSTPLPDFSDLTDSSSLNLKLVSSSFEPGSVFKVITTAIGIDDGLFSTDTVYSVPPAYTVGSDTVRDDDLRDYEMEMDVREMMRRSSNTAMALLAEEVIGAKAFSEGVDRWGIGHKTGIDFPGEAEGIVKTLEEYDGSTLGSMAFGQGVAVPLVQIVRAYGAVANGGVPCTPHFLVERGDEEVEWPEGEAVCSAETAASETDLLLTVVREGTAENAQIEGYDIAAKTGTGEQAGESGGYEEGKLVASLCGFVNAADPEALVYVGLNGLPYLAAETSAHVFRDVMEQTVQIMGIVPVS</sequence>
<dbReference type="Gene3D" id="3.30.450.330">
    <property type="match status" value="1"/>
</dbReference>
<reference evidence="6" key="1">
    <citation type="journal article" date="2021" name="PeerJ">
        <title>Extensive microbial diversity within the chicken gut microbiome revealed by metagenomics and culture.</title>
        <authorList>
            <person name="Gilroy R."/>
            <person name="Ravi A."/>
            <person name="Getino M."/>
            <person name="Pursley I."/>
            <person name="Horton D.L."/>
            <person name="Alikhan N.F."/>
            <person name="Baker D."/>
            <person name="Gharbi K."/>
            <person name="Hall N."/>
            <person name="Watson M."/>
            <person name="Adriaenssens E.M."/>
            <person name="Foster-Nyarko E."/>
            <person name="Jarju S."/>
            <person name="Secka A."/>
            <person name="Antonio M."/>
            <person name="Oren A."/>
            <person name="Chaudhuri R.R."/>
            <person name="La Ragione R."/>
            <person name="Hildebrand F."/>
            <person name="Pallen M.J."/>
        </authorList>
    </citation>
    <scope>NUCLEOTIDE SEQUENCE</scope>
    <source>
        <strain evidence="6">CHK124-7917</strain>
    </source>
</reference>
<dbReference type="GO" id="GO:0008658">
    <property type="term" value="F:penicillin binding"/>
    <property type="evidence" value="ECO:0007669"/>
    <property type="project" value="InterPro"/>
</dbReference>
<dbReference type="InterPro" id="IPR050515">
    <property type="entry name" value="Beta-lactam/transpept"/>
</dbReference>
<dbReference type="InterPro" id="IPR005311">
    <property type="entry name" value="PBP_dimer"/>
</dbReference>
<evidence type="ECO:0000256" key="2">
    <source>
        <dbReference type="ARBA" id="ARBA00007171"/>
    </source>
</evidence>
<evidence type="ECO:0000259" key="4">
    <source>
        <dbReference type="Pfam" id="PF00905"/>
    </source>
</evidence>
<dbReference type="EMBL" id="DYWQ01000006">
    <property type="protein sequence ID" value="HJF44226.1"/>
    <property type="molecule type" value="Genomic_DNA"/>
</dbReference>
<dbReference type="SUPFAM" id="SSF56601">
    <property type="entry name" value="beta-lactamase/transpeptidase-like"/>
    <property type="match status" value="1"/>
</dbReference>
<dbReference type="Pfam" id="PF00905">
    <property type="entry name" value="Transpeptidase"/>
    <property type="match status" value="1"/>
</dbReference>
<dbReference type="Pfam" id="PF03717">
    <property type="entry name" value="PBP_dimer"/>
    <property type="match status" value="1"/>
</dbReference>
<keyword evidence="3" id="KW-0472">Membrane</keyword>
<feature type="domain" description="Penicillin-binding protein dimerisation" evidence="5">
    <location>
        <begin position="62"/>
        <end position="209"/>
    </location>
</feature>
<dbReference type="Gene3D" id="3.40.710.10">
    <property type="entry name" value="DD-peptidase/beta-lactamase superfamily"/>
    <property type="match status" value="1"/>
</dbReference>
<evidence type="ECO:0000256" key="1">
    <source>
        <dbReference type="ARBA" id="ARBA00004370"/>
    </source>
</evidence>
<dbReference type="SUPFAM" id="SSF56519">
    <property type="entry name" value="Penicillin binding protein dimerisation domain"/>
    <property type="match status" value="1"/>
</dbReference>
<dbReference type="Proteomes" id="UP000697330">
    <property type="component" value="Unassembled WGS sequence"/>
</dbReference>
<dbReference type="InterPro" id="IPR036138">
    <property type="entry name" value="PBP_dimer_sf"/>
</dbReference>
<dbReference type="GO" id="GO:0005886">
    <property type="term" value="C:plasma membrane"/>
    <property type="evidence" value="ECO:0007669"/>
    <property type="project" value="TreeGrafter"/>
</dbReference>
<protein>
    <submittedName>
        <fullName evidence="6">Penicillin-binding protein 2</fullName>
    </submittedName>
</protein>
<dbReference type="PANTHER" id="PTHR30627:SF1">
    <property type="entry name" value="PEPTIDOGLYCAN D,D-TRANSPEPTIDASE FTSI"/>
    <property type="match status" value="1"/>
</dbReference>
<evidence type="ECO:0000259" key="5">
    <source>
        <dbReference type="Pfam" id="PF03717"/>
    </source>
</evidence>
<evidence type="ECO:0000256" key="3">
    <source>
        <dbReference type="ARBA" id="ARBA00023136"/>
    </source>
</evidence>
<comment type="caution">
    <text evidence="6">The sequence shown here is derived from an EMBL/GenBank/DDBJ whole genome shotgun (WGS) entry which is preliminary data.</text>
</comment>
<evidence type="ECO:0000313" key="7">
    <source>
        <dbReference type="Proteomes" id="UP000697330"/>
    </source>
</evidence>
<dbReference type="RefSeq" id="WP_274958346.1">
    <property type="nucleotide sequence ID" value="NZ_DYWQ01000006.1"/>
</dbReference>
<comment type="subcellular location">
    <subcellularLocation>
        <location evidence="1">Membrane</location>
    </subcellularLocation>
</comment>
<dbReference type="InterPro" id="IPR001460">
    <property type="entry name" value="PCN-bd_Tpept"/>
</dbReference>
<dbReference type="InterPro" id="IPR012338">
    <property type="entry name" value="Beta-lactam/transpept-like"/>
</dbReference>
<gene>
    <name evidence="6" type="ORF">K8U72_00350</name>
</gene>
<organism evidence="6 7">
    <name type="scientific">Thermophilibacter provencensis</name>
    <dbReference type="NCBI Taxonomy" id="1852386"/>
    <lineage>
        <taxon>Bacteria</taxon>
        <taxon>Bacillati</taxon>
        <taxon>Actinomycetota</taxon>
        <taxon>Coriobacteriia</taxon>
        <taxon>Coriobacteriales</taxon>
        <taxon>Atopobiaceae</taxon>
        <taxon>Thermophilibacter</taxon>
    </lineage>
</organism>
<evidence type="ECO:0000313" key="6">
    <source>
        <dbReference type="EMBL" id="HJF44226.1"/>
    </source>
</evidence>
<proteinExistence type="inferred from homology"/>
<dbReference type="PANTHER" id="PTHR30627">
    <property type="entry name" value="PEPTIDOGLYCAN D,D-TRANSPEPTIDASE"/>
    <property type="match status" value="1"/>
</dbReference>
<dbReference type="AlphaFoldDB" id="A0A921GDF7"/>
<accession>A0A921GDF7</accession>
<dbReference type="Gene3D" id="3.90.1310.10">
    <property type="entry name" value="Penicillin-binding protein 2a (Domain 2)"/>
    <property type="match status" value="1"/>
</dbReference>